<keyword evidence="1" id="KW-0472">Membrane</keyword>
<protein>
    <submittedName>
        <fullName evidence="2">Uncharacterized protein</fullName>
    </submittedName>
</protein>
<keyword evidence="1" id="KW-1133">Transmembrane helix</keyword>
<sequence>MRAMNGRLESRGVCLASSGSCAVWCGACAWLSLGKSRAEMFLVMEAWVGDRRRWG</sequence>
<accession>A0A6A6G4C8</accession>
<evidence type="ECO:0000256" key="1">
    <source>
        <dbReference type="SAM" id="Phobius"/>
    </source>
</evidence>
<dbReference type="Proteomes" id="UP000799538">
    <property type="component" value="Unassembled WGS sequence"/>
</dbReference>
<dbReference type="EMBL" id="ML992512">
    <property type="protein sequence ID" value="KAF2220601.1"/>
    <property type="molecule type" value="Genomic_DNA"/>
</dbReference>
<evidence type="ECO:0000313" key="3">
    <source>
        <dbReference type="Proteomes" id="UP000799538"/>
    </source>
</evidence>
<keyword evidence="3" id="KW-1185">Reference proteome</keyword>
<keyword evidence="1" id="KW-0812">Transmembrane</keyword>
<feature type="transmembrane region" description="Helical" evidence="1">
    <location>
        <begin position="12"/>
        <end position="33"/>
    </location>
</feature>
<gene>
    <name evidence="2" type="ORF">BDZ85DRAFT_266853</name>
</gene>
<reference evidence="3" key="1">
    <citation type="journal article" date="2020" name="Stud. Mycol.">
        <title>101 Dothideomycetes genomes: A test case for predicting lifestyles and emergence of pathogens.</title>
        <authorList>
            <person name="Haridas S."/>
            <person name="Albert R."/>
            <person name="Binder M."/>
            <person name="Bloem J."/>
            <person name="LaButti K."/>
            <person name="Salamov A."/>
            <person name="Andreopoulos B."/>
            <person name="Baker S."/>
            <person name="Barry K."/>
            <person name="Bills G."/>
            <person name="Bluhm B."/>
            <person name="Cannon C."/>
            <person name="Castanera R."/>
            <person name="Culley D."/>
            <person name="Daum C."/>
            <person name="Ezra D."/>
            <person name="Gonzalez J."/>
            <person name="Henrissat B."/>
            <person name="Kuo A."/>
            <person name="Liang C."/>
            <person name="Lipzen A."/>
            <person name="Lutzoni F."/>
            <person name="Magnuson J."/>
            <person name="Mondo S."/>
            <person name="Nolan M."/>
            <person name="Ohm R."/>
            <person name="Pangilinan J."/>
            <person name="Park H.-J."/>
            <person name="Ramirez L."/>
            <person name="Alfaro M."/>
            <person name="Sun H."/>
            <person name="Tritt A."/>
            <person name="Yoshinaga Y."/>
            <person name="Zwiers L.-H."/>
            <person name="Turgeon B."/>
            <person name="Goodwin S."/>
            <person name="Spatafora J."/>
            <person name="Crous P."/>
            <person name="Grigoriev I."/>
        </authorList>
    </citation>
    <scope>NUCLEOTIDE SEQUENCE [LARGE SCALE GENOMIC DNA]</scope>
    <source>
        <strain evidence="3">CECT 20119</strain>
    </source>
</reference>
<evidence type="ECO:0000313" key="2">
    <source>
        <dbReference type="EMBL" id="KAF2220601.1"/>
    </source>
</evidence>
<name>A0A6A6G4C8_9PEZI</name>
<dbReference type="AlphaFoldDB" id="A0A6A6G4C8"/>
<proteinExistence type="predicted"/>
<organism evidence="2 3">
    <name type="scientific">Elsinoe ampelina</name>
    <dbReference type="NCBI Taxonomy" id="302913"/>
    <lineage>
        <taxon>Eukaryota</taxon>
        <taxon>Fungi</taxon>
        <taxon>Dikarya</taxon>
        <taxon>Ascomycota</taxon>
        <taxon>Pezizomycotina</taxon>
        <taxon>Dothideomycetes</taxon>
        <taxon>Dothideomycetidae</taxon>
        <taxon>Myriangiales</taxon>
        <taxon>Elsinoaceae</taxon>
        <taxon>Elsinoe</taxon>
    </lineage>
</organism>